<proteinExistence type="predicted"/>
<dbReference type="AlphaFoldDB" id="A0A3E0HQE8"/>
<evidence type="ECO:0000313" key="1">
    <source>
        <dbReference type="EMBL" id="REH48639.1"/>
    </source>
</evidence>
<accession>A0A3E0HQE8</accession>
<dbReference type="Proteomes" id="UP000256269">
    <property type="component" value="Unassembled WGS sequence"/>
</dbReference>
<dbReference type="EMBL" id="QUNO01000005">
    <property type="protein sequence ID" value="REH48639.1"/>
    <property type="molecule type" value="Genomic_DNA"/>
</dbReference>
<keyword evidence="2" id="KW-1185">Reference proteome</keyword>
<gene>
    <name evidence="1" type="ORF">BCF44_105498</name>
</gene>
<reference evidence="1 2" key="1">
    <citation type="submission" date="2018-08" db="EMBL/GenBank/DDBJ databases">
        <title>Genomic Encyclopedia of Archaeal and Bacterial Type Strains, Phase II (KMG-II): from individual species to whole genera.</title>
        <authorList>
            <person name="Goeker M."/>
        </authorList>
    </citation>
    <scope>NUCLEOTIDE SEQUENCE [LARGE SCALE GENOMIC DNA]</scope>
    <source>
        <strain evidence="1 2">DSM 45791</strain>
    </source>
</reference>
<comment type="caution">
    <text evidence="1">The sequence shown here is derived from an EMBL/GenBank/DDBJ whole genome shotgun (WGS) entry which is preliminary data.</text>
</comment>
<dbReference type="RefSeq" id="WP_116175380.1">
    <property type="nucleotide sequence ID" value="NZ_CP144375.1"/>
</dbReference>
<sequence length="108" mass="11852">MVRNGHDTARISDIARRLSTSDDPWRRAAGELLHGYGASELSDGNGAKAEGHFARAATEFRELGDRIGVTVELDTNEAPDQFRALLRMNYAQTLAATGQTEEAGRQHR</sequence>
<name>A0A3E0HQE8_9PSEU</name>
<evidence type="ECO:0008006" key="3">
    <source>
        <dbReference type="Google" id="ProtNLM"/>
    </source>
</evidence>
<protein>
    <recommendedName>
        <fullName evidence="3">Tetratricopeptide repeat protein</fullName>
    </recommendedName>
</protein>
<organism evidence="1 2">
    <name type="scientific">Kutzneria buriramensis</name>
    <dbReference type="NCBI Taxonomy" id="1045776"/>
    <lineage>
        <taxon>Bacteria</taxon>
        <taxon>Bacillati</taxon>
        <taxon>Actinomycetota</taxon>
        <taxon>Actinomycetes</taxon>
        <taxon>Pseudonocardiales</taxon>
        <taxon>Pseudonocardiaceae</taxon>
        <taxon>Kutzneria</taxon>
    </lineage>
</organism>
<evidence type="ECO:0000313" key="2">
    <source>
        <dbReference type="Proteomes" id="UP000256269"/>
    </source>
</evidence>